<keyword evidence="9 19" id="KW-0479">Metal-binding</keyword>
<evidence type="ECO:0000256" key="15">
    <source>
        <dbReference type="ARBA" id="ARBA00023136"/>
    </source>
</evidence>
<evidence type="ECO:0000256" key="12">
    <source>
        <dbReference type="ARBA" id="ARBA00022840"/>
    </source>
</evidence>
<evidence type="ECO:0000256" key="3">
    <source>
        <dbReference type="ARBA" id="ARBA00004496"/>
    </source>
</evidence>
<feature type="binding site" evidence="19">
    <location>
        <position position="188"/>
    </location>
    <ligand>
        <name>Mg(2+)</name>
        <dbReference type="ChEBI" id="CHEBI:18420"/>
        <label>1</label>
    </ligand>
</feature>
<evidence type="ECO:0000256" key="1">
    <source>
        <dbReference type="ARBA" id="ARBA00004273"/>
    </source>
</evidence>
<evidence type="ECO:0000256" key="6">
    <source>
        <dbReference type="ARBA" id="ARBA00022490"/>
    </source>
</evidence>
<feature type="binding site" evidence="18">
    <location>
        <position position="347"/>
    </location>
    <ligand>
        <name>ATP</name>
        <dbReference type="ChEBI" id="CHEBI:30616"/>
    </ligand>
</feature>
<comment type="cofactor">
    <cofactor evidence="17">
        <name>a monovalent cation</name>
        <dbReference type="ChEBI" id="CHEBI:60242"/>
    </cofactor>
    <text evidence="17">A monovalent cation.</text>
</comment>
<keyword evidence="6" id="KW-0963">Cytoplasm</keyword>
<evidence type="ECO:0000256" key="9">
    <source>
        <dbReference type="ARBA" id="ARBA00022723"/>
    </source>
</evidence>
<evidence type="ECO:0000313" key="20">
    <source>
        <dbReference type="EMBL" id="KAJ3491429.1"/>
    </source>
</evidence>
<comment type="pathway">
    <text evidence="4 17">Cofactor biosynthesis; tetrahydrofolylpolyglutamate biosynthesis.</text>
</comment>
<dbReference type="EMBL" id="JANAWD010000012">
    <property type="protein sequence ID" value="KAJ3491429.1"/>
    <property type="molecule type" value="Genomic_DNA"/>
</dbReference>
<dbReference type="Proteomes" id="UP001212997">
    <property type="component" value="Unassembled WGS sequence"/>
</dbReference>
<evidence type="ECO:0000256" key="14">
    <source>
        <dbReference type="ARBA" id="ARBA00023128"/>
    </source>
</evidence>
<keyword evidence="8 17" id="KW-0436">Ligase</keyword>
<dbReference type="SUPFAM" id="SSF53623">
    <property type="entry name" value="MurD-like peptide ligases, catalytic domain"/>
    <property type="match status" value="1"/>
</dbReference>
<dbReference type="EC" id="6.3.2.17" evidence="17"/>
<evidence type="ECO:0000256" key="10">
    <source>
        <dbReference type="ARBA" id="ARBA00022741"/>
    </source>
</evidence>
<dbReference type="InterPro" id="IPR001645">
    <property type="entry name" value="Folylpolyglutamate_synth"/>
</dbReference>
<dbReference type="NCBIfam" id="TIGR01499">
    <property type="entry name" value="folC"/>
    <property type="match status" value="1"/>
</dbReference>
<dbReference type="InterPro" id="IPR036565">
    <property type="entry name" value="Mur-like_cat_sf"/>
</dbReference>
<dbReference type="PROSITE" id="PS01012">
    <property type="entry name" value="FOLYLPOLYGLU_SYNT_2"/>
    <property type="match status" value="1"/>
</dbReference>
<dbReference type="GO" id="GO:0005524">
    <property type="term" value="F:ATP binding"/>
    <property type="evidence" value="ECO:0007669"/>
    <property type="project" value="UniProtKB-KW"/>
</dbReference>
<evidence type="ECO:0000256" key="2">
    <source>
        <dbReference type="ARBA" id="ARBA00004305"/>
    </source>
</evidence>
<evidence type="ECO:0000256" key="5">
    <source>
        <dbReference type="ARBA" id="ARBA00008276"/>
    </source>
</evidence>
<proteinExistence type="inferred from homology"/>
<dbReference type="Gene3D" id="3.40.1190.10">
    <property type="entry name" value="Mur-like, catalytic domain"/>
    <property type="match status" value="1"/>
</dbReference>
<sequence>MSTRSYNDAVECLNTLQSNFATLEASRQSGGSLVKVAIPETIEYLGRIGYKPEDLNALNVIHVTGTKGKGSTCAFTDSIIRQVKPNWKVGQHSLQWLGMLLGLISVRNTTGLYTSPHLIAVRERIRINGVPISEEEFARYFFEVWDRLGENNIRANPETHLRPMYFRFITIVAFHAFLSLKVDATILEVGVGGTYDCTNVVPNPIVTGVSALGIDHTAVLGKTIKEIAWQKGGIYKKGVPALTSNQPEDGLQVLRERAAESQASEFLVAPLVPGLSTIKLGLSGKHQYQNANLAVHLAKTFLRKQDSQNFDDTLPQTFVTALQDTKWPGRCQVVPDPAHKNTTWFLDGAHTAESLECCMQWFVSPDVSLRDSKETRPVRVMIFNCTSGRSGGSFLGSMLSKMAAQLALHGREENHLTFFDHVIFCSNVTYTDGGFKSDLTVKNLSDADLLHLKTQNDLASAWKSLVPSFPENHVHVLPSIEHAVNIVRDLQTDHNVDVLVAGSLHLVGGMIEVAGLSKEAL</sequence>
<dbReference type="GO" id="GO:0006730">
    <property type="term" value="P:one-carbon metabolic process"/>
    <property type="evidence" value="ECO:0007669"/>
    <property type="project" value="UniProtKB-KW"/>
</dbReference>
<dbReference type="AlphaFoldDB" id="A0AAD5VBL3"/>
<feature type="binding site" evidence="19">
    <location>
        <position position="216"/>
    </location>
    <ligand>
        <name>Mg(2+)</name>
        <dbReference type="ChEBI" id="CHEBI:18420"/>
        <label>1</label>
    </ligand>
</feature>
<dbReference type="GO" id="GO:0005829">
    <property type="term" value="C:cytosol"/>
    <property type="evidence" value="ECO:0007669"/>
    <property type="project" value="TreeGrafter"/>
</dbReference>
<dbReference type="GO" id="GO:0005759">
    <property type="term" value="C:mitochondrial matrix"/>
    <property type="evidence" value="ECO:0007669"/>
    <property type="project" value="UniProtKB-SubCell"/>
</dbReference>
<feature type="binding site" evidence="19">
    <location>
        <position position="115"/>
    </location>
    <ligand>
        <name>Mg(2+)</name>
        <dbReference type="ChEBI" id="CHEBI:18420"/>
        <label>1</label>
    </ligand>
</feature>
<evidence type="ECO:0000256" key="16">
    <source>
        <dbReference type="ARBA" id="ARBA00047493"/>
    </source>
</evidence>
<dbReference type="PIRSF" id="PIRSF038895">
    <property type="entry name" value="FPGS"/>
    <property type="match status" value="1"/>
</dbReference>
<comment type="function">
    <text evidence="17">Catalyzes conversion of folates to polyglutamate derivatives allowing concentration of folate compounds in the cell and the intracellular retention of these cofactors, which are important substrates for most of the folate-dependent enzymes that are involved in one-carbon transfer reactions involved in purine, pyrimidine and amino acid synthesis.</text>
</comment>
<evidence type="ECO:0000256" key="7">
    <source>
        <dbReference type="ARBA" id="ARBA00022563"/>
    </source>
</evidence>
<dbReference type="InterPro" id="IPR036615">
    <property type="entry name" value="Mur_ligase_C_dom_sf"/>
</dbReference>
<dbReference type="InterPro" id="IPR018109">
    <property type="entry name" value="Folylpolyglutamate_synth_CS"/>
</dbReference>
<keyword evidence="15" id="KW-0472">Membrane</keyword>
<comment type="catalytic activity">
    <reaction evidence="16 17">
        <text>(6S)-5,6,7,8-tetrahydrofolyl-(gamma-L-Glu)(n) + L-glutamate + ATP = (6S)-5,6,7,8-tetrahydrofolyl-(gamma-L-Glu)(n+1) + ADP + phosphate + H(+)</text>
        <dbReference type="Rhea" id="RHEA:10580"/>
        <dbReference type="Rhea" id="RHEA-COMP:14738"/>
        <dbReference type="Rhea" id="RHEA-COMP:14740"/>
        <dbReference type="ChEBI" id="CHEBI:15378"/>
        <dbReference type="ChEBI" id="CHEBI:29985"/>
        <dbReference type="ChEBI" id="CHEBI:30616"/>
        <dbReference type="ChEBI" id="CHEBI:43474"/>
        <dbReference type="ChEBI" id="CHEBI:141005"/>
        <dbReference type="ChEBI" id="CHEBI:456216"/>
        <dbReference type="EC" id="6.3.2.17"/>
    </reaction>
</comment>
<evidence type="ECO:0000256" key="18">
    <source>
        <dbReference type="PIRSR" id="PIRSR038895-1"/>
    </source>
</evidence>
<keyword evidence="10 18" id="KW-0547">Nucleotide-binding</keyword>
<dbReference type="Gene3D" id="3.90.190.20">
    <property type="entry name" value="Mur ligase, C-terminal domain"/>
    <property type="match status" value="1"/>
</dbReference>
<keyword evidence="11" id="KW-0999">Mitochondrion inner membrane</keyword>
<dbReference type="GO" id="GO:0005743">
    <property type="term" value="C:mitochondrial inner membrane"/>
    <property type="evidence" value="ECO:0007669"/>
    <property type="project" value="UniProtKB-SubCell"/>
</dbReference>
<evidence type="ECO:0000256" key="13">
    <source>
        <dbReference type="ARBA" id="ARBA00022842"/>
    </source>
</evidence>
<dbReference type="InterPro" id="IPR023600">
    <property type="entry name" value="Folylpolyglutamate_synth_euk"/>
</dbReference>
<comment type="similarity">
    <text evidence="5 17">Belongs to the folylpolyglutamate synthase family.</text>
</comment>
<evidence type="ECO:0000313" key="21">
    <source>
        <dbReference type="Proteomes" id="UP001212997"/>
    </source>
</evidence>
<evidence type="ECO:0000256" key="8">
    <source>
        <dbReference type="ARBA" id="ARBA00022598"/>
    </source>
</evidence>
<keyword evidence="21" id="KW-1185">Reference proteome</keyword>
<evidence type="ECO:0000256" key="11">
    <source>
        <dbReference type="ARBA" id="ARBA00022792"/>
    </source>
</evidence>
<feature type="binding site" evidence="18">
    <location>
        <position position="330"/>
    </location>
    <ligand>
        <name>ATP</name>
        <dbReference type="ChEBI" id="CHEBI:30616"/>
    </ligand>
</feature>
<keyword evidence="14" id="KW-0496">Mitochondrion</keyword>
<dbReference type="GO" id="GO:0004326">
    <property type="term" value="F:tetrahydrofolylpolyglutamate synthase activity"/>
    <property type="evidence" value="ECO:0007669"/>
    <property type="project" value="UniProtKB-EC"/>
</dbReference>
<organism evidence="20 21">
    <name type="scientific">Meripilus lineatus</name>
    <dbReference type="NCBI Taxonomy" id="2056292"/>
    <lineage>
        <taxon>Eukaryota</taxon>
        <taxon>Fungi</taxon>
        <taxon>Dikarya</taxon>
        <taxon>Basidiomycota</taxon>
        <taxon>Agaricomycotina</taxon>
        <taxon>Agaricomycetes</taxon>
        <taxon>Polyporales</taxon>
        <taxon>Meripilaceae</taxon>
        <taxon>Meripilus</taxon>
    </lineage>
</organism>
<comment type="subcellular location">
    <subcellularLocation>
        <location evidence="3">Cytoplasm</location>
    </subcellularLocation>
    <subcellularLocation>
        <location evidence="1">Mitochondrion inner membrane</location>
    </subcellularLocation>
    <subcellularLocation>
        <location evidence="2">Mitochondrion matrix</location>
    </subcellularLocation>
</comment>
<keyword evidence="7 17" id="KW-0554">One-carbon metabolism</keyword>
<evidence type="ECO:0000256" key="17">
    <source>
        <dbReference type="PIRNR" id="PIRNR038895"/>
    </source>
</evidence>
<gene>
    <name evidence="20" type="ORF">NLI96_g703</name>
</gene>
<keyword evidence="12 18" id="KW-0067">ATP-binding</keyword>
<reference evidence="20" key="1">
    <citation type="submission" date="2022-07" db="EMBL/GenBank/DDBJ databases">
        <title>Genome Sequence of Physisporinus lineatus.</title>
        <authorList>
            <person name="Buettner E."/>
        </authorList>
    </citation>
    <scope>NUCLEOTIDE SEQUENCE</scope>
    <source>
        <strain evidence="20">VT162</strain>
    </source>
</reference>
<protein>
    <recommendedName>
        <fullName evidence="17">Folylpolyglutamate synthase</fullName>
        <ecNumber evidence="17">6.3.2.17</ecNumber>
    </recommendedName>
    <alternativeName>
        <fullName evidence="17">Folylpoly-gamma-glutamate synthetase</fullName>
    </alternativeName>
    <alternativeName>
        <fullName evidence="17">Tetrahydrofolylpolyglutamate synthase</fullName>
    </alternativeName>
</protein>
<dbReference type="PROSITE" id="PS01011">
    <property type="entry name" value="FOLYLPOLYGLU_SYNT_1"/>
    <property type="match status" value="1"/>
</dbReference>
<dbReference type="PANTHER" id="PTHR11136:SF5">
    <property type="entry name" value="FOLYLPOLYGLUTAMATE SYNTHASE, MITOCHONDRIAL"/>
    <property type="match status" value="1"/>
</dbReference>
<keyword evidence="13 19" id="KW-0460">Magnesium</keyword>
<dbReference type="FunFam" id="3.40.1190.10:FF:000009">
    <property type="entry name" value="Folylpolyglutamate synthase"/>
    <property type="match status" value="1"/>
</dbReference>
<accession>A0AAD5VBL3</accession>
<dbReference type="PANTHER" id="PTHR11136">
    <property type="entry name" value="FOLYLPOLYGLUTAMATE SYNTHASE-RELATED"/>
    <property type="match status" value="1"/>
</dbReference>
<comment type="caution">
    <text evidence="20">The sequence shown here is derived from an EMBL/GenBank/DDBJ whole genome shotgun (WGS) entry which is preliminary data.</text>
</comment>
<dbReference type="GO" id="GO:0046872">
    <property type="term" value="F:metal ion binding"/>
    <property type="evidence" value="ECO:0007669"/>
    <property type="project" value="UniProtKB-KW"/>
</dbReference>
<evidence type="ECO:0000256" key="19">
    <source>
        <dbReference type="PIRSR" id="PIRSR038895-2"/>
    </source>
</evidence>
<evidence type="ECO:0000256" key="4">
    <source>
        <dbReference type="ARBA" id="ARBA00005150"/>
    </source>
</evidence>
<name>A0AAD5VBL3_9APHY</name>
<dbReference type="SUPFAM" id="SSF53244">
    <property type="entry name" value="MurD-like peptide ligases, peptide-binding domain"/>
    <property type="match status" value="1"/>
</dbReference>